<keyword evidence="6 8" id="KW-1133">Transmembrane helix</keyword>
<dbReference type="CDD" id="cd17417">
    <property type="entry name" value="MFS_NPF5"/>
    <property type="match status" value="1"/>
</dbReference>
<evidence type="ECO:0008006" key="11">
    <source>
        <dbReference type="Google" id="ProtNLM"/>
    </source>
</evidence>
<evidence type="ECO:0000313" key="9">
    <source>
        <dbReference type="EMBL" id="KAJ8754732.1"/>
    </source>
</evidence>
<evidence type="ECO:0000256" key="8">
    <source>
        <dbReference type="SAM" id="Phobius"/>
    </source>
</evidence>
<feature type="transmembrane region" description="Helical" evidence="8">
    <location>
        <begin position="25"/>
        <end position="46"/>
    </location>
</feature>
<dbReference type="GO" id="GO:0071916">
    <property type="term" value="F:dipeptide transmembrane transporter activity"/>
    <property type="evidence" value="ECO:0007669"/>
    <property type="project" value="InterPro"/>
</dbReference>
<dbReference type="InterPro" id="IPR036259">
    <property type="entry name" value="MFS_trans_sf"/>
</dbReference>
<comment type="caution">
    <text evidence="9">The sequence shown here is derived from an EMBL/GenBank/DDBJ whole genome shotgun (WGS) entry which is preliminary data.</text>
</comment>
<evidence type="ECO:0000313" key="10">
    <source>
        <dbReference type="Proteomes" id="UP001159364"/>
    </source>
</evidence>
<gene>
    <name evidence="9" type="ORF">K2173_012121</name>
</gene>
<feature type="transmembrane region" description="Helical" evidence="8">
    <location>
        <begin position="311"/>
        <end position="332"/>
    </location>
</feature>
<dbReference type="AlphaFoldDB" id="A0AAV8SR16"/>
<evidence type="ECO:0000256" key="7">
    <source>
        <dbReference type="ARBA" id="ARBA00023136"/>
    </source>
</evidence>
<feature type="transmembrane region" description="Helical" evidence="8">
    <location>
        <begin position="206"/>
        <end position="227"/>
    </location>
</feature>
<name>A0AAV8SR16_9ROSI</name>
<proteinExistence type="inferred from homology"/>
<keyword evidence="10" id="KW-1185">Reference proteome</keyword>
<comment type="similarity">
    <text evidence="2">Belongs to the major facilitator superfamily. Proton-dependent oligopeptide transporter (POT/PTR) (TC 2.A.17) family.</text>
</comment>
<dbReference type="Proteomes" id="UP001159364">
    <property type="component" value="Linkage Group LG09"/>
</dbReference>
<dbReference type="GO" id="GO:0042937">
    <property type="term" value="F:tripeptide transmembrane transporter activity"/>
    <property type="evidence" value="ECO:0007669"/>
    <property type="project" value="InterPro"/>
</dbReference>
<organism evidence="9 10">
    <name type="scientific">Erythroxylum novogranatense</name>
    <dbReference type="NCBI Taxonomy" id="1862640"/>
    <lineage>
        <taxon>Eukaryota</taxon>
        <taxon>Viridiplantae</taxon>
        <taxon>Streptophyta</taxon>
        <taxon>Embryophyta</taxon>
        <taxon>Tracheophyta</taxon>
        <taxon>Spermatophyta</taxon>
        <taxon>Magnoliopsida</taxon>
        <taxon>eudicotyledons</taxon>
        <taxon>Gunneridae</taxon>
        <taxon>Pentapetalae</taxon>
        <taxon>rosids</taxon>
        <taxon>fabids</taxon>
        <taxon>Malpighiales</taxon>
        <taxon>Erythroxylaceae</taxon>
        <taxon>Erythroxylum</taxon>
    </lineage>
</organism>
<feature type="transmembrane region" description="Helical" evidence="8">
    <location>
        <begin position="392"/>
        <end position="413"/>
    </location>
</feature>
<dbReference type="PROSITE" id="PS01022">
    <property type="entry name" value="PTR2_1"/>
    <property type="match status" value="1"/>
</dbReference>
<evidence type="ECO:0000256" key="3">
    <source>
        <dbReference type="ARBA" id="ARBA00022448"/>
    </source>
</evidence>
<dbReference type="GO" id="GO:0009705">
    <property type="term" value="C:plant-type vacuole membrane"/>
    <property type="evidence" value="ECO:0007669"/>
    <property type="project" value="UniProtKB-ARBA"/>
</dbReference>
<feature type="transmembrane region" description="Helical" evidence="8">
    <location>
        <begin position="521"/>
        <end position="541"/>
    </location>
</feature>
<feature type="transmembrane region" description="Helical" evidence="8">
    <location>
        <begin position="92"/>
        <end position="112"/>
    </location>
</feature>
<feature type="transmembrane region" description="Helical" evidence="8">
    <location>
        <begin position="132"/>
        <end position="150"/>
    </location>
</feature>
<dbReference type="FunFam" id="1.20.1250.20:FF:000147">
    <property type="entry name" value="Protein NRT1/ PTR family 5.10"/>
    <property type="match status" value="1"/>
</dbReference>
<keyword evidence="5 8" id="KW-0812">Transmembrane</keyword>
<keyword evidence="4" id="KW-0597">Phosphoprotein</keyword>
<dbReference type="PANTHER" id="PTHR11654">
    <property type="entry name" value="OLIGOPEPTIDE TRANSPORTER-RELATED"/>
    <property type="match status" value="1"/>
</dbReference>
<protein>
    <recommendedName>
        <fullName evidence="11">Protein NRT1/ PTR FAMILY 5.10-like</fullName>
    </recommendedName>
</protein>
<dbReference type="SUPFAM" id="SSF103473">
    <property type="entry name" value="MFS general substrate transporter"/>
    <property type="match status" value="1"/>
</dbReference>
<evidence type="ECO:0000256" key="6">
    <source>
        <dbReference type="ARBA" id="ARBA00022989"/>
    </source>
</evidence>
<feature type="transmembrane region" description="Helical" evidence="8">
    <location>
        <begin position="181"/>
        <end position="200"/>
    </location>
</feature>
<feature type="transmembrane region" description="Helical" evidence="8">
    <location>
        <begin position="66"/>
        <end position="85"/>
    </location>
</feature>
<evidence type="ECO:0000256" key="5">
    <source>
        <dbReference type="ARBA" id="ARBA00022692"/>
    </source>
</evidence>
<dbReference type="Pfam" id="PF00854">
    <property type="entry name" value="PTR2"/>
    <property type="match status" value="1"/>
</dbReference>
<evidence type="ECO:0000256" key="4">
    <source>
        <dbReference type="ARBA" id="ARBA00022553"/>
    </source>
</evidence>
<keyword evidence="3" id="KW-0813">Transport</keyword>
<dbReference type="Gene3D" id="1.20.1250.20">
    <property type="entry name" value="MFS general substrate transporter like domains"/>
    <property type="match status" value="1"/>
</dbReference>
<dbReference type="GO" id="GO:0080054">
    <property type="term" value="F:low-affinity nitrate transmembrane transporter activity"/>
    <property type="evidence" value="ECO:0007669"/>
    <property type="project" value="UniProtKB-ARBA"/>
</dbReference>
<keyword evidence="7 8" id="KW-0472">Membrane</keyword>
<dbReference type="InterPro" id="IPR018456">
    <property type="entry name" value="PTR2_symporter_CS"/>
</dbReference>
<feature type="transmembrane region" description="Helical" evidence="8">
    <location>
        <begin position="445"/>
        <end position="464"/>
    </location>
</feature>
<comment type="subcellular location">
    <subcellularLocation>
        <location evidence="1">Membrane</location>
        <topology evidence="1">Multi-pass membrane protein</topology>
    </subcellularLocation>
</comment>
<feature type="transmembrane region" description="Helical" evidence="8">
    <location>
        <begin position="352"/>
        <end position="372"/>
    </location>
</feature>
<accession>A0AAV8SR16</accession>
<sequence length="551" mass="60764">MDTLTDHKGEPARGSSSGRWRASRFVIGAVVAEMSAFNGISANLIMYMMGPLGQSTATAAANVNTWGGTAMLLPVLGALVADSFLGCYSTIVLSSILYILGLGLLTISAALTSLQASNCQATATNHSCTPSVLQNLFFFFALYLVAIAQAGHKPCIQAFGADQFDSQNPKESEEKSSFFNWYYFSYSVGILLTILTVVYIQDNLDWSIGFGIPCVMMVAALSLFLLGNRTCRYSVRKKDKNPLLRIGLVIVRAFRNRASSPVMESDEVEAYLVHQSSQQYKFLNKALYLPNSLTDSQKLCSVKDVEDTRALFRLIPIWTTCLVYAVLIAQTTTFFTKQGATMDRTILSGFKIPAASLQCFIGVGIILFVPVYDRLFIPIARSLTGNPNGITVLQRVGVGLFVSIICMVNAALVERKRLETAKSYGIVDMPNATVPMSFWWLVPQYFLSGATFVFSLIGLQEFFYDQFPKELKSVGISLYLSFTGVGSFLSSFLVSAIDKATCVDGRESWFADNVNRAHLDYFYWLLAGFSAIGFIAFLSFARSYIYRKEDS</sequence>
<dbReference type="InterPro" id="IPR000109">
    <property type="entry name" value="POT_fam"/>
</dbReference>
<evidence type="ECO:0000256" key="2">
    <source>
        <dbReference type="ARBA" id="ARBA00005982"/>
    </source>
</evidence>
<dbReference type="InterPro" id="IPR044739">
    <property type="entry name" value="NRT1/PTR"/>
</dbReference>
<evidence type="ECO:0000256" key="1">
    <source>
        <dbReference type="ARBA" id="ARBA00004141"/>
    </source>
</evidence>
<dbReference type="EMBL" id="JAIWQS010000009">
    <property type="protein sequence ID" value="KAJ8754732.1"/>
    <property type="molecule type" value="Genomic_DNA"/>
</dbReference>
<reference evidence="9 10" key="1">
    <citation type="submission" date="2021-09" db="EMBL/GenBank/DDBJ databases">
        <title>Genomic insights and catalytic innovation underlie evolution of tropane alkaloids biosynthesis.</title>
        <authorList>
            <person name="Wang Y.-J."/>
            <person name="Tian T."/>
            <person name="Huang J.-P."/>
            <person name="Huang S.-X."/>
        </authorList>
    </citation>
    <scope>NUCLEOTIDE SEQUENCE [LARGE SCALE GENOMIC DNA]</scope>
    <source>
        <strain evidence="9">KIB-2018</strain>
        <tissue evidence="9">Leaf</tissue>
    </source>
</reference>
<feature type="transmembrane region" description="Helical" evidence="8">
    <location>
        <begin position="476"/>
        <end position="497"/>
    </location>
</feature>